<dbReference type="InterPro" id="IPR036282">
    <property type="entry name" value="Glutathione-S-Trfase_C_sf"/>
</dbReference>
<dbReference type="PROSITE" id="PS50405">
    <property type="entry name" value="GST_CTER"/>
    <property type="match status" value="1"/>
</dbReference>
<dbReference type="GO" id="GO:0043295">
    <property type="term" value="F:glutathione binding"/>
    <property type="evidence" value="ECO:0007669"/>
    <property type="project" value="TreeGrafter"/>
</dbReference>
<dbReference type="InterPro" id="IPR010987">
    <property type="entry name" value="Glutathione-S-Trfase_C-like"/>
</dbReference>
<dbReference type="InterPro" id="IPR040079">
    <property type="entry name" value="Glutathione_S-Trfase"/>
</dbReference>
<dbReference type="Pfam" id="PF00043">
    <property type="entry name" value="GST_C"/>
    <property type="match status" value="1"/>
</dbReference>
<evidence type="ECO:0000256" key="4">
    <source>
        <dbReference type="RuleBase" id="RU003494"/>
    </source>
</evidence>
<feature type="domain" description="GST N-terminal" evidence="5">
    <location>
        <begin position="21"/>
        <end position="104"/>
    </location>
</feature>
<dbReference type="InterPro" id="IPR004046">
    <property type="entry name" value="GST_C"/>
</dbReference>
<comment type="catalytic activity">
    <reaction evidence="3">
        <text>RX + glutathione = an S-substituted glutathione + a halide anion + H(+)</text>
        <dbReference type="Rhea" id="RHEA:16437"/>
        <dbReference type="ChEBI" id="CHEBI:15378"/>
        <dbReference type="ChEBI" id="CHEBI:16042"/>
        <dbReference type="ChEBI" id="CHEBI:17792"/>
        <dbReference type="ChEBI" id="CHEBI:57925"/>
        <dbReference type="ChEBI" id="CHEBI:90779"/>
        <dbReference type="EC" id="2.5.1.18"/>
    </reaction>
</comment>
<dbReference type="PROSITE" id="PS50404">
    <property type="entry name" value="GST_NTER"/>
    <property type="match status" value="1"/>
</dbReference>
<dbReference type="Proteomes" id="UP001152607">
    <property type="component" value="Unassembled WGS sequence"/>
</dbReference>
<dbReference type="InterPro" id="IPR004045">
    <property type="entry name" value="Glutathione_S-Trfase_N"/>
</dbReference>
<evidence type="ECO:0000256" key="2">
    <source>
        <dbReference type="ARBA" id="ARBA00022679"/>
    </source>
</evidence>
<dbReference type="PANTHER" id="PTHR43900:SF3">
    <property type="entry name" value="GLUTATHIONE S-TRANSFERASE RHO"/>
    <property type="match status" value="1"/>
</dbReference>
<sequence>MSGLAKSTRFATRLLHNSNMPAFTLYGFHGSTMTDRVFLTLAEGGFTDFELQTINLPAGQHKSEEHIKLNPWAKVPAISYPNGFTLYESTAICKYLATKYSFPLLPPSSDIEAMALFDQAASVEKSYFSEPSGKVTFEKFAKVKFLGQPTDEVVVSNALKSLGVFFDTQEQSLSQNGYLSGKEFSLIDIYYIPVIQRLFVLGCGDLVTSRKAWSAWWERCTNRPAVQEWLATGKAAAAQMKN</sequence>
<gene>
    <name evidence="7" type="ORF">PDIGIT_LOCUS3192</name>
</gene>
<feature type="domain" description="GST C-terminal" evidence="6">
    <location>
        <begin position="110"/>
        <end position="242"/>
    </location>
</feature>
<dbReference type="SFLD" id="SFLDS00019">
    <property type="entry name" value="Glutathione_Transferase_(cytos"/>
    <property type="match status" value="1"/>
</dbReference>
<protein>
    <recommendedName>
        <fullName evidence="1">glutathione transferase</fullName>
        <ecNumber evidence="1">2.5.1.18</ecNumber>
    </recommendedName>
</protein>
<dbReference type="GO" id="GO:0004364">
    <property type="term" value="F:glutathione transferase activity"/>
    <property type="evidence" value="ECO:0007669"/>
    <property type="project" value="UniProtKB-EC"/>
</dbReference>
<proteinExistence type="inferred from homology"/>
<dbReference type="Gene3D" id="3.40.30.10">
    <property type="entry name" value="Glutaredoxin"/>
    <property type="match status" value="1"/>
</dbReference>
<evidence type="ECO:0000256" key="3">
    <source>
        <dbReference type="ARBA" id="ARBA00047960"/>
    </source>
</evidence>
<dbReference type="SFLD" id="SFLDG00358">
    <property type="entry name" value="Main_(cytGST)"/>
    <property type="match status" value="1"/>
</dbReference>
<evidence type="ECO:0000259" key="6">
    <source>
        <dbReference type="PROSITE" id="PS50405"/>
    </source>
</evidence>
<comment type="caution">
    <text evidence="7">The sequence shown here is derived from an EMBL/GenBank/DDBJ whole genome shotgun (WGS) entry which is preliminary data.</text>
</comment>
<dbReference type="PANTHER" id="PTHR43900">
    <property type="entry name" value="GLUTATHIONE S-TRANSFERASE RHO"/>
    <property type="match status" value="1"/>
</dbReference>
<dbReference type="EC" id="2.5.1.18" evidence="1"/>
<dbReference type="SUPFAM" id="SSF47616">
    <property type="entry name" value="GST C-terminal domain-like"/>
    <property type="match status" value="1"/>
</dbReference>
<dbReference type="SUPFAM" id="SSF52833">
    <property type="entry name" value="Thioredoxin-like"/>
    <property type="match status" value="1"/>
</dbReference>
<evidence type="ECO:0000313" key="7">
    <source>
        <dbReference type="EMBL" id="CAI6310383.1"/>
    </source>
</evidence>
<dbReference type="Pfam" id="PF02798">
    <property type="entry name" value="GST_N"/>
    <property type="match status" value="1"/>
</dbReference>
<evidence type="ECO:0000259" key="5">
    <source>
        <dbReference type="PROSITE" id="PS50404"/>
    </source>
</evidence>
<dbReference type="GO" id="GO:0006749">
    <property type="term" value="P:glutathione metabolic process"/>
    <property type="evidence" value="ECO:0007669"/>
    <property type="project" value="TreeGrafter"/>
</dbReference>
<evidence type="ECO:0000256" key="1">
    <source>
        <dbReference type="ARBA" id="ARBA00012452"/>
    </source>
</evidence>
<dbReference type="InterPro" id="IPR036249">
    <property type="entry name" value="Thioredoxin-like_sf"/>
</dbReference>
<dbReference type="OrthoDB" id="249703at2759"/>
<reference evidence="7" key="1">
    <citation type="submission" date="2023-01" db="EMBL/GenBank/DDBJ databases">
        <authorList>
            <person name="Van Ghelder C."/>
            <person name="Rancurel C."/>
        </authorList>
    </citation>
    <scope>NUCLEOTIDE SEQUENCE</scope>
    <source>
        <strain evidence="7">CNCM I-4278</strain>
    </source>
</reference>
<comment type="similarity">
    <text evidence="4">Belongs to the GST superfamily.</text>
</comment>
<accession>A0A9W4XIX0</accession>
<keyword evidence="2" id="KW-0808">Transferase</keyword>
<evidence type="ECO:0000313" key="8">
    <source>
        <dbReference type="Proteomes" id="UP001152607"/>
    </source>
</evidence>
<name>A0A9W4XIX0_9PLEO</name>
<dbReference type="EMBL" id="CAOQHR010000002">
    <property type="protein sequence ID" value="CAI6310383.1"/>
    <property type="molecule type" value="Genomic_DNA"/>
</dbReference>
<keyword evidence="8" id="KW-1185">Reference proteome</keyword>
<dbReference type="AlphaFoldDB" id="A0A9W4XIX0"/>
<dbReference type="Gene3D" id="1.20.1050.10">
    <property type="match status" value="1"/>
</dbReference>
<dbReference type="GO" id="GO:0005737">
    <property type="term" value="C:cytoplasm"/>
    <property type="evidence" value="ECO:0007669"/>
    <property type="project" value="TreeGrafter"/>
</dbReference>
<organism evidence="7 8">
    <name type="scientific">Periconia digitata</name>
    <dbReference type="NCBI Taxonomy" id="1303443"/>
    <lineage>
        <taxon>Eukaryota</taxon>
        <taxon>Fungi</taxon>
        <taxon>Dikarya</taxon>
        <taxon>Ascomycota</taxon>
        <taxon>Pezizomycotina</taxon>
        <taxon>Dothideomycetes</taxon>
        <taxon>Pleosporomycetidae</taxon>
        <taxon>Pleosporales</taxon>
        <taxon>Massarineae</taxon>
        <taxon>Periconiaceae</taxon>
        <taxon>Periconia</taxon>
    </lineage>
</organism>